<evidence type="ECO:0000256" key="5">
    <source>
        <dbReference type="ARBA" id="ARBA00022989"/>
    </source>
</evidence>
<evidence type="ECO:0000259" key="10">
    <source>
        <dbReference type="Pfam" id="PF12621"/>
    </source>
</evidence>
<evidence type="ECO:0000256" key="2">
    <source>
        <dbReference type="ARBA" id="ARBA00007779"/>
    </source>
</evidence>
<dbReference type="Pfam" id="PF14703">
    <property type="entry name" value="PHM7_cyt"/>
    <property type="match status" value="1"/>
</dbReference>
<feature type="transmembrane region" description="Helical" evidence="8">
    <location>
        <begin position="431"/>
        <end position="456"/>
    </location>
</feature>
<evidence type="ECO:0000313" key="13">
    <source>
        <dbReference type="EMBL" id="GAB1316928.1"/>
    </source>
</evidence>
<evidence type="ECO:0000256" key="1">
    <source>
        <dbReference type="ARBA" id="ARBA00004141"/>
    </source>
</evidence>
<name>A0ABQ0GGQ9_9PEZI</name>
<keyword evidence="4 8" id="KW-0812">Transmembrane</keyword>
<dbReference type="Pfam" id="PF12621">
    <property type="entry name" value="PHM7_ext"/>
    <property type="match status" value="1"/>
</dbReference>
<evidence type="ECO:0000256" key="7">
    <source>
        <dbReference type="SAM" id="MobiDB-lite"/>
    </source>
</evidence>
<feature type="transmembrane region" description="Helical" evidence="8">
    <location>
        <begin position="147"/>
        <end position="166"/>
    </location>
</feature>
<dbReference type="InterPro" id="IPR027815">
    <property type="entry name" value="CSC1/OSCA1-like_cyt"/>
</dbReference>
<feature type="region of interest" description="Disordered" evidence="7">
    <location>
        <begin position="714"/>
        <end position="753"/>
    </location>
</feature>
<evidence type="ECO:0000256" key="4">
    <source>
        <dbReference type="ARBA" id="ARBA00022692"/>
    </source>
</evidence>
<dbReference type="Pfam" id="PF13967">
    <property type="entry name" value="RSN1_TM"/>
    <property type="match status" value="1"/>
</dbReference>
<dbReference type="PANTHER" id="PTHR13018:SF26">
    <property type="entry name" value="DOMAIN PROTEIN, PUTATIVE (AFU_ORTHOLOGUE AFUA_5G10920)-RELATED"/>
    <property type="match status" value="1"/>
</dbReference>
<reference evidence="13 14" key="1">
    <citation type="submission" date="2024-09" db="EMBL/GenBank/DDBJ databases">
        <title>Itraconazole resistance in Madurella fahalii resulting from another homologue of gene encoding cytochrome P450 14-alpha sterol demethylase (CYP51).</title>
        <authorList>
            <person name="Yoshioka I."/>
            <person name="Fahal A.H."/>
            <person name="Kaneko S."/>
            <person name="Yaguchi T."/>
        </authorList>
    </citation>
    <scope>NUCLEOTIDE SEQUENCE [LARGE SCALE GENOMIC DNA]</scope>
    <source>
        <strain evidence="13 14">IFM 68171</strain>
    </source>
</reference>
<feature type="transmembrane region" description="Helical" evidence="8">
    <location>
        <begin position="477"/>
        <end position="505"/>
    </location>
</feature>
<dbReference type="PANTHER" id="PTHR13018">
    <property type="entry name" value="PROBABLE MEMBRANE PROTEIN DUF221-RELATED"/>
    <property type="match status" value="1"/>
</dbReference>
<feature type="region of interest" description="Disordered" evidence="7">
    <location>
        <begin position="261"/>
        <end position="294"/>
    </location>
</feature>
<protein>
    <submittedName>
        <fullName evidence="13">Phosphate metabolism protein 7</fullName>
    </submittedName>
</protein>
<keyword evidence="14" id="KW-1185">Reference proteome</keyword>
<feature type="domain" description="CSC1/OSCA1-like cytosolic" evidence="12">
    <location>
        <begin position="192"/>
        <end position="373"/>
    </location>
</feature>
<evidence type="ECO:0000256" key="8">
    <source>
        <dbReference type="SAM" id="Phobius"/>
    </source>
</evidence>
<sequence length="846" mass="93578">MKSDSNVGSHRDTSTSASALVSTLIPSFVAAAIFLVVFLLLRKKQRCVYAPRTYLDILRDDQKTPAAPNTMLGWIGTYWNLPDTYILNHHSLDAYLFVRFLKLLAVLTLVGCCMTWPVLFPVNATGGAGAQQLDTLTFGNVADPAKYFAHAVMAWLFFAAVMFTISRESLFLIKLRQAYLLTPWHASHISTKTVLFTSIPREYLSVPALLKLFPSARRVWIPLDAKKLEKMTGDAEKTTLELEEAEVKFCRSANAARIKHAKETKTSRLAPTVTQGTSWQGAASRPTARKMKVGPKVDTIQENREKLASLWQMVREEQESHLSGMRNPVGAAFVAFDSQLAAEEAAALVTYHQPSRMNVSQVGVRPGEVIWRNLRMSSWEATLRYVVCNAVICVMVLFWGIPVAFVGILSNVNRLTENVPFLSFINDIPDWILGVITGLLPVILLALLVALVPVFCRFLARQAGAMTLSQVELQTQTWYFAFVLIQVFLVTTFTSSATAVASDIVSDPTSAPQILARNLPKASNFYISYFVLYGIGISALYLLNPGALFKKSILAKRFAKTPRKIYESLTTLNARQPGADYPKFTNLGVIAVVYSCIAPLVLGFATIGFSLLYLAYRYNFLYAYGAVVDTKGAAYAKALQQLVTGLYLAEICLIGLFGVGSAKGPVAVGPLAMMVILLVVTIVYHCLLRKRLDKLIEFLPRDLLTAIEPQPSTSAANGFVPDSPAETSAPSDLEKGHGAGTRRRHSIWKRLVDPEPPELNPHFRRRVPPYGDEVESTAYLHPGVSSKRSILWLTHDDMGLSEQEMRAAEGIVPVSDTGATFDDRNNVRLTEEGARNAPVWKERTLW</sequence>
<dbReference type="Proteomes" id="UP001628179">
    <property type="component" value="Unassembled WGS sequence"/>
</dbReference>
<comment type="caution">
    <text evidence="13">The sequence shown here is derived from an EMBL/GenBank/DDBJ whole genome shotgun (WGS) entry which is preliminary data.</text>
</comment>
<feature type="transmembrane region" description="Helical" evidence="8">
    <location>
        <begin position="666"/>
        <end position="687"/>
    </location>
</feature>
<dbReference type="InterPro" id="IPR022257">
    <property type="entry name" value="PHM7_ext"/>
</dbReference>
<feature type="domain" description="CSC1/OSCA1-like N-terminal transmembrane" evidence="11">
    <location>
        <begin position="19"/>
        <end position="168"/>
    </location>
</feature>
<comment type="similarity">
    <text evidence="2">Belongs to the CSC1 (TC 1.A.17) family.</text>
</comment>
<keyword evidence="5 8" id="KW-1133">Transmembrane helix</keyword>
<gene>
    <name evidence="13" type="primary">PHM7_2</name>
    <name evidence="13" type="ORF">MFIFM68171_07138</name>
</gene>
<evidence type="ECO:0000256" key="3">
    <source>
        <dbReference type="ARBA" id="ARBA00022448"/>
    </source>
</evidence>
<feature type="transmembrane region" description="Helical" evidence="8">
    <location>
        <begin position="525"/>
        <end position="543"/>
    </location>
</feature>
<dbReference type="EMBL" id="BAAFSV010000004">
    <property type="protein sequence ID" value="GAB1316928.1"/>
    <property type="molecule type" value="Genomic_DNA"/>
</dbReference>
<dbReference type="Pfam" id="PF02714">
    <property type="entry name" value="RSN1_7TM"/>
    <property type="match status" value="1"/>
</dbReference>
<proteinExistence type="inferred from homology"/>
<evidence type="ECO:0000259" key="11">
    <source>
        <dbReference type="Pfam" id="PF13967"/>
    </source>
</evidence>
<dbReference type="InterPro" id="IPR032880">
    <property type="entry name" value="CSC1/OSCA1-like_N"/>
</dbReference>
<keyword evidence="6 8" id="KW-0472">Membrane</keyword>
<evidence type="ECO:0000256" key="6">
    <source>
        <dbReference type="ARBA" id="ARBA00023136"/>
    </source>
</evidence>
<organism evidence="13 14">
    <name type="scientific">Madurella fahalii</name>
    <dbReference type="NCBI Taxonomy" id="1157608"/>
    <lineage>
        <taxon>Eukaryota</taxon>
        <taxon>Fungi</taxon>
        <taxon>Dikarya</taxon>
        <taxon>Ascomycota</taxon>
        <taxon>Pezizomycotina</taxon>
        <taxon>Sordariomycetes</taxon>
        <taxon>Sordariomycetidae</taxon>
        <taxon>Sordariales</taxon>
        <taxon>Sordariales incertae sedis</taxon>
        <taxon>Madurella</taxon>
    </lineage>
</organism>
<dbReference type="RefSeq" id="XP_070918659.1">
    <property type="nucleotide sequence ID" value="XM_071062558.1"/>
</dbReference>
<feature type="compositionally biased region" description="Polar residues" evidence="7">
    <location>
        <begin position="267"/>
        <end position="281"/>
    </location>
</feature>
<feature type="transmembrane region" description="Helical" evidence="8">
    <location>
        <begin position="385"/>
        <end position="411"/>
    </location>
</feature>
<evidence type="ECO:0000259" key="12">
    <source>
        <dbReference type="Pfam" id="PF14703"/>
    </source>
</evidence>
<accession>A0ABQ0GGQ9</accession>
<dbReference type="InterPro" id="IPR045122">
    <property type="entry name" value="Csc1-like"/>
</dbReference>
<feature type="transmembrane region" description="Helical" evidence="8">
    <location>
        <begin position="20"/>
        <end position="41"/>
    </location>
</feature>
<dbReference type="GeneID" id="98177881"/>
<evidence type="ECO:0000313" key="14">
    <source>
        <dbReference type="Proteomes" id="UP001628179"/>
    </source>
</evidence>
<dbReference type="InterPro" id="IPR003864">
    <property type="entry name" value="CSC1/OSCA1-like_7TM"/>
</dbReference>
<feature type="domain" description="10TM putative phosphate transporter extracellular tail" evidence="10">
    <location>
        <begin position="761"/>
        <end position="831"/>
    </location>
</feature>
<feature type="domain" description="CSC1/OSCA1-like 7TM region" evidence="9">
    <location>
        <begin position="385"/>
        <end position="657"/>
    </location>
</feature>
<evidence type="ECO:0000259" key="9">
    <source>
        <dbReference type="Pfam" id="PF02714"/>
    </source>
</evidence>
<feature type="transmembrane region" description="Helical" evidence="8">
    <location>
        <begin position="100"/>
        <end position="119"/>
    </location>
</feature>
<comment type="subcellular location">
    <subcellularLocation>
        <location evidence="1">Membrane</location>
        <topology evidence="1">Multi-pass membrane protein</topology>
    </subcellularLocation>
</comment>
<keyword evidence="3" id="KW-0813">Transport</keyword>
<feature type="transmembrane region" description="Helical" evidence="8">
    <location>
        <begin position="591"/>
        <end position="616"/>
    </location>
</feature>